<dbReference type="GO" id="GO:0008311">
    <property type="term" value="F:double-stranded DNA 3'-5' DNA exonuclease activity"/>
    <property type="evidence" value="ECO:0007669"/>
    <property type="project" value="UniProtKB-EC"/>
</dbReference>
<dbReference type="Gene3D" id="3.60.10.10">
    <property type="entry name" value="Endonuclease/exonuclease/phosphatase"/>
    <property type="match status" value="1"/>
</dbReference>
<dbReference type="GO" id="GO:0003677">
    <property type="term" value="F:DNA binding"/>
    <property type="evidence" value="ECO:0007669"/>
    <property type="project" value="InterPro"/>
</dbReference>
<evidence type="ECO:0000256" key="8">
    <source>
        <dbReference type="PIRSR" id="PIRSR604808-3"/>
    </source>
</evidence>
<evidence type="ECO:0000256" key="6">
    <source>
        <dbReference type="PIRSR" id="PIRSR604808-1"/>
    </source>
</evidence>
<keyword evidence="11" id="KW-0269">Exonuclease</keyword>
<dbReference type="EMBL" id="KI546100">
    <property type="protein sequence ID" value="EST45162.1"/>
    <property type="molecule type" value="Genomic_DNA"/>
</dbReference>
<feature type="binding site" evidence="7">
    <location>
        <position position="40"/>
    </location>
    <ligand>
        <name>Mg(2+)</name>
        <dbReference type="ChEBI" id="CHEBI:18420"/>
        <label>1</label>
    </ligand>
</feature>
<dbReference type="PANTHER" id="PTHR22748">
    <property type="entry name" value="AP ENDONUCLEASE"/>
    <property type="match status" value="1"/>
</dbReference>
<feature type="binding site" evidence="7">
    <location>
        <position position="199"/>
    </location>
    <ligand>
        <name>Mg(2+)</name>
        <dbReference type="ChEBI" id="CHEBI:18420"/>
        <label>1</label>
    </ligand>
</feature>
<dbReference type="InterPro" id="IPR004808">
    <property type="entry name" value="AP_endonuc_1"/>
</dbReference>
<evidence type="ECO:0000256" key="1">
    <source>
        <dbReference type="ARBA" id="ARBA00001936"/>
    </source>
</evidence>
<dbReference type="OrthoDB" id="498125at2759"/>
<dbReference type="VEuPathDB" id="GiardiaDB:SS50377_20105"/>
<evidence type="ECO:0000256" key="3">
    <source>
        <dbReference type="ARBA" id="ARBA00022723"/>
    </source>
</evidence>
<dbReference type="GO" id="GO:0003906">
    <property type="term" value="F:DNA-(apurinic or apyrimidinic site) endonuclease activity"/>
    <property type="evidence" value="ECO:0007669"/>
    <property type="project" value="TreeGrafter"/>
</dbReference>
<feature type="binding site" evidence="7">
    <location>
        <position position="68"/>
    </location>
    <ligand>
        <name>Mg(2+)</name>
        <dbReference type="ChEBI" id="CHEBI:18420"/>
        <label>1</label>
    </ligand>
</feature>
<keyword evidence="11" id="KW-0540">Nuclease</keyword>
<dbReference type="GO" id="GO:0046872">
    <property type="term" value="F:metal ion binding"/>
    <property type="evidence" value="ECO:0007669"/>
    <property type="project" value="UniProtKB-KW"/>
</dbReference>
<dbReference type="PROSITE" id="PS51435">
    <property type="entry name" value="AP_NUCLEASE_F1_4"/>
    <property type="match status" value="1"/>
</dbReference>
<sequence length="306" mass="35074">MPPKKQSMKPQKEVIVSYSPCTIDTEQYKDVSQYKIICLNTNGIRAALKKGLVGYIMNNNPDIFCISETKVGVNKIQSFINDAVPDYPQLFNNYNFIFSSATNKEGYSGTGVFIRKNIQIISYETSCLHLTPQSLINLEGRYINIQTLHFNLVSVYVPNSGRGGGISFLPERMDYEDEIRFLLKQKQKEKPLIYCGDLNSIRSEIDIHNFKSNFGSPGATQEEMDAIEKLITELKLTDSFRKVNGEKIKYSWFSNFGNSRAKKQGWRIDYFLVDEQIQEFITGADIDDDCQFLSDHVPIKLELKFE</sequence>
<evidence type="ECO:0000256" key="7">
    <source>
        <dbReference type="PIRSR" id="PIRSR604808-2"/>
    </source>
</evidence>
<dbReference type="SUPFAM" id="SSF56219">
    <property type="entry name" value="DNase I-like"/>
    <property type="match status" value="1"/>
</dbReference>
<keyword evidence="5 7" id="KW-0460">Magnesium</keyword>
<evidence type="ECO:0000256" key="2">
    <source>
        <dbReference type="ARBA" id="ARBA00007092"/>
    </source>
</evidence>
<keyword evidence="11" id="KW-0255">Endonuclease</keyword>
<reference evidence="12" key="2">
    <citation type="submission" date="2020-12" db="EMBL/GenBank/DDBJ databases">
        <title>New Spironucleus salmonicida genome in near-complete chromosomes.</title>
        <authorList>
            <person name="Xu F."/>
            <person name="Kurt Z."/>
            <person name="Jimenez-Gonzalez A."/>
            <person name="Astvaldsson A."/>
            <person name="Andersson J.O."/>
            <person name="Svard S.G."/>
        </authorList>
    </citation>
    <scope>NUCLEOTIDE SEQUENCE</scope>
    <source>
        <strain evidence="12">ATCC 50377</strain>
    </source>
</reference>
<keyword evidence="9" id="KW-0234">DNA repair</keyword>
<evidence type="ECO:0000313" key="13">
    <source>
        <dbReference type="Proteomes" id="UP000018208"/>
    </source>
</evidence>
<feature type="domain" description="Endonuclease/exonuclease/phosphatase" evidence="10">
    <location>
        <begin position="39"/>
        <end position="296"/>
    </location>
</feature>
<dbReference type="EC" id="3.1.11.2" evidence="9"/>
<feature type="active site" evidence="6">
    <location>
        <position position="156"/>
    </location>
</feature>
<keyword evidence="7" id="KW-0464">Manganese</keyword>
<evidence type="ECO:0000313" key="11">
    <source>
        <dbReference type="EMBL" id="EST45162.1"/>
    </source>
</evidence>
<proteinExistence type="inferred from homology"/>
<dbReference type="Proteomes" id="UP000018208">
    <property type="component" value="Unassembled WGS sequence"/>
</dbReference>
<gene>
    <name evidence="11" type="ORF">SS50377_14734</name>
    <name evidence="12" type="ORF">SS50377_20105</name>
</gene>
<dbReference type="PROSITE" id="PS00727">
    <property type="entry name" value="AP_NUCLEASE_F1_2"/>
    <property type="match status" value="1"/>
</dbReference>
<feature type="site" description="Transition state stabilizer" evidence="8">
    <location>
        <position position="199"/>
    </location>
</feature>
<dbReference type="PANTHER" id="PTHR22748:SF6">
    <property type="entry name" value="DNA-(APURINIC OR APYRIMIDINIC SITE) ENDONUCLEASE"/>
    <property type="match status" value="1"/>
</dbReference>
<keyword evidence="13" id="KW-1185">Reference proteome</keyword>
<dbReference type="InterPro" id="IPR036691">
    <property type="entry name" value="Endo/exonu/phosph_ase_sf"/>
</dbReference>
<evidence type="ECO:0000256" key="5">
    <source>
        <dbReference type="ARBA" id="ARBA00022842"/>
    </source>
</evidence>
<dbReference type="NCBIfam" id="TIGR00633">
    <property type="entry name" value="xth"/>
    <property type="match status" value="1"/>
</dbReference>
<protein>
    <recommendedName>
        <fullName evidence="9">DNA repair nuclease/redox regulator APEX1</fullName>
        <shortName evidence="9">APEN</shortName>
        <shortName evidence="9">REF-1</shortName>
        <ecNumber evidence="9">3.1.11.2</ecNumber>
        <ecNumber evidence="9">3.1.21.-</ecNumber>
    </recommendedName>
    <alternativeName>
        <fullName evidence="9">APEX nuclease</fullName>
    </alternativeName>
    <alternativeName>
        <fullName evidence="9">Apurinic-apyrimidinic endonuclease 1</fullName>
    </alternativeName>
    <alternativeName>
        <fullName evidence="9">Redox factor-1</fullName>
    </alternativeName>
    <component>
        <recommendedName>
            <fullName evidence="9">DNA repair nuclease/redox regulator APEX1, mitochondrial</fullName>
        </recommendedName>
    </component>
</protein>
<keyword evidence="3 7" id="KW-0479">Metal-binding</keyword>
<feature type="binding site" evidence="7">
    <location>
        <position position="197"/>
    </location>
    <ligand>
        <name>Mg(2+)</name>
        <dbReference type="ChEBI" id="CHEBI:18420"/>
        <label>1</label>
    </ligand>
</feature>
<dbReference type="AlphaFoldDB" id="V6LKT4"/>
<feature type="active site" description="Proton donor/acceptor" evidence="6">
    <location>
        <position position="197"/>
    </location>
</feature>
<evidence type="ECO:0000259" key="10">
    <source>
        <dbReference type="Pfam" id="PF03372"/>
    </source>
</evidence>
<keyword evidence="4" id="KW-0378">Hydrolase</keyword>
<dbReference type="InterPro" id="IPR005135">
    <property type="entry name" value="Endo/exonuclease/phosphatase"/>
</dbReference>
<comment type="similarity">
    <text evidence="2 9">Belongs to the DNA repair enzymes AP/ExoA family.</text>
</comment>
<dbReference type="Pfam" id="PF03372">
    <property type="entry name" value="Exo_endo_phos"/>
    <property type="match status" value="1"/>
</dbReference>
<feature type="site" description="Interaction with DNA substrate" evidence="8">
    <location>
        <position position="296"/>
    </location>
</feature>
<organism evidence="11">
    <name type="scientific">Spironucleus salmonicida</name>
    <dbReference type="NCBI Taxonomy" id="348837"/>
    <lineage>
        <taxon>Eukaryota</taxon>
        <taxon>Metamonada</taxon>
        <taxon>Diplomonadida</taxon>
        <taxon>Hexamitidae</taxon>
        <taxon>Hexamitinae</taxon>
        <taxon>Spironucleus</taxon>
    </lineage>
</organism>
<feature type="binding site" evidence="7">
    <location>
        <position position="296"/>
    </location>
    <ligand>
        <name>Mg(2+)</name>
        <dbReference type="ChEBI" id="CHEBI:18420"/>
        <label>1</label>
    </ligand>
</feature>
<dbReference type="GO" id="GO:0005634">
    <property type="term" value="C:nucleus"/>
    <property type="evidence" value="ECO:0007669"/>
    <property type="project" value="TreeGrafter"/>
</dbReference>
<dbReference type="GO" id="GO:0006284">
    <property type="term" value="P:base-excision repair"/>
    <property type="evidence" value="ECO:0007669"/>
    <property type="project" value="TreeGrafter"/>
</dbReference>
<dbReference type="InterPro" id="IPR020848">
    <property type="entry name" value="AP_endonuclease_F1_CS"/>
</dbReference>
<dbReference type="EC" id="3.1.21.-" evidence="9"/>
<dbReference type="EMBL" id="AUWU02000001">
    <property type="protein sequence ID" value="KAH0576759.1"/>
    <property type="molecule type" value="Genomic_DNA"/>
</dbReference>
<evidence type="ECO:0000256" key="4">
    <source>
        <dbReference type="ARBA" id="ARBA00022801"/>
    </source>
</evidence>
<feature type="site" description="Important for catalytic activity" evidence="8">
    <location>
        <position position="269"/>
    </location>
</feature>
<keyword evidence="9" id="KW-0227">DNA damage</keyword>
<feature type="active site" description="Proton acceptor" evidence="6">
    <location>
        <position position="296"/>
    </location>
</feature>
<evidence type="ECO:0000313" key="12">
    <source>
        <dbReference type="EMBL" id="KAH0576759.1"/>
    </source>
</evidence>
<accession>V6LKT4</accession>
<dbReference type="GO" id="GO:0008081">
    <property type="term" value="F:phosphoric diester hydrolase activity"/>
    <property type="evidence" value="ECO:0007669"/>
    <property type="project" value="TreeGrafter"/>
</dbReference>
<evidence type="ECO:0000256" key="9">
    <source>
        <dbReference type="RuleBase" id="RU362131"/>
    </source>
</evidence>
<comment type="cofactor">
    <cofactor evidence="7 9">
        <name>Mg(2+)</name>
        <dbReference type="ChEBI" id="CHEBI:18420"/>
    </cofactor>
    <cofactor evidence="7 9">
        <name>Mn(2+)</name>
        <dbReference type="ChEBI" id="CHEBI:29035"/>
    </cofactor>
    <text evidence="7 9">Probably binds two magnesium or manganese ions per subunit.</text>
</comment>
<reference evidence="11 12" key="1">
    <citation type="journal article" date="2014" name="PLoS Genet.">
        <title>The Genome of Spironucleus salmonicida Highlights a Fish Pathogen Adapted to Fluctuating Environments.</title>
        <authorList>
            <person name="Xu F."/>
            <person name="Jerlstrom-Hultqvist J."/>
            <person name="Einarsson E."/>
            <person name="Astvaldsson A."/>
            <person name="Svard S.G."/>
            <person name="Andersson J.O."/>
        </authorList>
    </citation>
    <scope>NUCLEOTIDE SEQUENCE</scope>
    <source>
        <strain evidence="12">ATCC 50377</strain>
    </source>
</reference>
<comment type="cofactor">
    <cofactor evidence="1">
        <name>Mn(2+)</name>
        <dbReference type="ChEBI" id="CHEBI:29035"/>
    </cofactor>
</comment>
<feature type="binding site" evidence="7">
    <location>
        <position position="295"/>
    </location>
    <ligand>
        <name>Mg(2+)</name>
        <dbReference type="ChEBI" id="CHEBI:18420"/>
        <label>1</label>
    </ligand>
</feature>
<name>V6LKT4_9EUKA</name>